<dbReference type="Gene3D" id="1.20.140.80">
    <property type="entry name" value="Transcription factor DP"/>
    <property type="match status" value="1"/>
</dbReference>
<feature type="domain" description="E2F/DP family winged-helix DNA-binding" evidence="7">
    <location>
        <begin position="164"/>
        <end position="247"/>
    </location>
</feature>
<dbReference type="InterPro" id="IPR015648">
    <property type="entry name" value="Transcrpt_fac_DP"/>
</dbReference>
<proteinExistence type="inferred from homology"/>
<comment type="caution">
    <text evidence="8">The sequence shown here is derived from an EMBL/GenBank/DDBJ whole genome shotgun (WGS) entry which is preliminary data.</text>
</comment>
<dbReference type="EMBL" id="JARTCD010000066">
    <property type="protein sequence ID" value="KAJ8654142.1"/>
    <property type="molecule type" value="Genomic_DNA"/>
</dbReference>
<evidence type="ECO:0000256" key="1">
    <source>
        <dbReference type="ARBA" id="ARBA00010940"/>
    </source>
</evidence>
<dbReference type="Gene3D" id="1.10.10.10">
    <property type="entry name" value="Winged helix-like DNA-binding domain superfamily/Winged helix DNA-binding domain"/>
    <property type="match status" value="1"/>
</dbReference>
<keyword evidence="5" id="KW-0539">Nucleus</keyword>
<evidence type="ECO:0000256" key="6">
    <source>
        <dbReference type="SAM" id="MobiDB-lite"/>
    </source>
</evidence>
<dbReference type="GO" id="GO:0005634">
    <property type="term" value="C:nucleus"/>
    <property type="evidence" value="ECO:0007669"/>
    <property type="project" value="UniProtKB-SubCell"/>
</dbReference>
<evidence type="ECO:0000313" key="9">
    <source>
        <dbReference type="Proteomes" id="UP001234581"/>
    </source>
</evidence>
<dbReference type="InterPro" id="IPR036390">
    <property type="entry name" value="WH_DNA-bd_sf"/>
</dbReference>
<dbReference type="InterPro" id="IPR036388">
    <property type="entry name" value="WH-like_DNA-bd_sf"/>
</dbReference>
<dbReference type="GO" id="GO:0005667">
    <property type="term" value="C:transcription regulator complex"/>
    <property type="evidence" value="ECO:0007669"/>
    <property type="project" value="InterPro"/>
</dbReference>
<accession>A0AAD7XY17</accession>
<dbReference type="SUPFAM" id="SSF144074">
    <property type="entry name" value="E2F-DP heterodimerization region"/>
    <property type="match status" value="1"/>
</dbReference>
<keyword evidence="9" id="KW-1185">Reference proteome</keyword>
<dbReference type="RefSeq" id="XP_058339056.1">
    <property type="nucleotide sequence ID" value="XM_058490200.1"/>
</dbReference>
<dbReference type="InterPro" id="IPR003316">
    <property type="entry name" value="E2F_WHTH_DNA-bd_dom"/>
</dbReference>
<dbReference type="FunFam" id="1.10.10.10:FF:000360">
    <property type="entry name" value="Transcription factor Dp-1, a"/>
    <property type="match status" value="1"/>
</dbReference>
<keyword evidence="3 5" id="KW-0238">DNA-binding</keyword>
<comment type="similarity">
    <text evidence="1 5">Belongs to the E2F/DP family.</text>
</comment>
<dbReference type="GO" id="GO:0000981">
    <property type="term" value="F:DNA-binding transcription factor activity, RNA polymerase II-specific"/>
    <property type="evidence" value="ECO:0007669"/>
    <property type="project" value="TreeGrafter"/>
</dbReference>
<dbReference type="SUPFAM" id="SSF46785">
    <property type="entry name" value="Winged helix' DNA-binding domain"/>
    <property type="match status" value="1"/>
</dbReference>
<protein>
    <recommendedName>
        <fullName evidence="7">E2F/DP family winged-helix DNA-binding domain-containing protein</fullName>
    </recommendedName>
</protein>
<name>A0AAD7XY17_9FUNG</name>
<dbReference type="SMART" id="SM01372">
    <property type="entry name" value="E2F_TDP"/>
    <property type="match status" value="1"/>
</dbReference>
<organism evidence="8 9">
    <name type="scientific">Lichtheimia ornata</name>
    <dbReference type="NCBI Taxonomy" id="688661"/>
    <lineage>
        <taxon>Eukaryota</taxon>
        <taxon>Fungi</taxon>
        <taxon>Fungi incertae sedis</taxon>
        <taxon>Mucoromycota</taxon>
        <taxon>Mucoromycotina</taxon>
        <taxon>Mucoromycetes</taxon>
        <taxon>Mucorales</taxon>
        <taxon>Lichtheimiaceae</taxon>
        <taxon>Lichtheimia</taxon>
    </lineage>
</organism>
<feature type="region of interest" description="Disordered" evidence="6">
    <location>
        <begin position="87"/>
        <end position="122"/>
    </location>
</feature>
<dbReference type="PANTHER" id="PTHR12548">
    <property type="entry name" value="TRANSCRIPTION FACTOR DP"/>
    <property type="match status" value="1"/>
</dbReference>
<dbReference type="InterPro" id="IPR037241">
    <property type="entry name" value="E2F-DP_heterodim"/>
</dbReference>
<dbReference type="PANTHER" id="PTHR12548:SF9">
    <property type="entry name" value="TRANSCRIPTION FACTOR DP"/>
    <property type="match status" value="1"/>
</dbReference>
<evidence type="ECO:0000313" key="8">
    <source>
        <dbReference type="EMBL" id="KAJ8654142.1"/>
    </source>
</evidence>
<feature type="region of interest" description="Disordered" evidence="6">
    <location>
        <begin position="16"/>
        <end position="53"/>
    </location>
</feature>
<reference evidence="8 9" key="1">
    <citation type="submission" date="2023-03" db="EMBL/GenBank/DDBJ databases">
        <title>Genome sequence of Lichtheimia ornata CBS 291.66.</title>
        <authorList>
            <person name="Mohabir J.T."/>
            <person name="Shea T.P."/>
            <person name="Kurbessoian T."/>
            <person name="Berby B."/>
            <person name="Fontaine J."/>
            <person name="Livny J."/>
            <person name="Gnirke A."/>
            <person name="Stajich J.E."/>
            <person name="Cuomo C.A."/>
        </authorList>
    </citation>
    <scope>NUCLEOTIDE SEQUENCE [LARGE SCALE GENOMIC DNA]</scope>
    <source>
        <strain evidence="8">CBS 291.66</strain>
    </source>
</reference>
<dbReference type="InterPro" id="IPR038168">
    <property type="entry name" value="TF_DP_C_sf"/>
</dbReference>
<evidence type="ECO:0000256" key="3">
    <source>
        <dbReference type="ARBA" id="ARBA00023125"/>
    </source>
</evidence>
<evidence type="ECO:0000256" key="4">
    <source>
        <dbReference type="ARBA" id="ARBA00023163"/>
    </source>
</evidence>
<evidence type="ECO:0000259" key="7">
    <source>
        <dbReference type="SMART" id="SM01372"/>
    </source>
</evidence>
<evidence type="ECO:0000256" key="2">
    <source>
        <dbReference type="ARBA" id="ARBA00023015"/>
    </source>
</evidence>
<comment type="subcellular location">
    <subcellularLocation>
        <location evidence="5">Nucleus</location>
    </subcellularLocation>
</comment>
<keyword evidence="4 5" id="KW-0804">Transcription</keyword>
<evidence type="ECO:0000256" key="5">
    <source>
        <dbReference type="RuleBase" id="RU003796"/>
    </source>
</evidence>
<gene>
    <name evidence="8" type="ORF">O0I10_010218</name>
</gene>
<dbReference type="GeneID" id="83217622"/>
<dbReference type="Pfam" id="PF02319">
    <property type="entry name" value="WHD_E2F_TDP"/>
    <property type="match status" value="1"/>
</dbReference>
<dbReference type="GO" id="GO:0000977">
    <property type="term" value="F:RNA polymerase II transcription regulatory region sequence-specific DNA binding"/>
    <property type="evidence" value="ECO:0007669"/>
    <property type="project" value="TreeGrafter"/>
</dbReference>
<feature type="compositionally biased region" description="Basic and acidic residues" evidence="6">
    <location>
        <begin position="111"/>
        <end position="122"/>
    </location>
</feature>
<dbReference type="AlphaFoldDB" id="A0AAD7XY17"/>
<keyword evidence="2 5" id="KW-0805">Transcription regulation</keyword>
<dbReference type="GO" id="GO:0051726">
    <property type="term" value="P:regulation of cell cycle"/>
    <property type="evidence" value="ECO:0007669"/>
    <property type="project" value="InterPro"/>
</dbReference>
<dbReference type="Proteomes" id="UP001234581">
    <property type="component" value="Unassembled WGS sequence"/>
</dbReference>
<sequence>MSIFSNANLTFIQQHASNTLPSPPSPNLFTLPSPFDPNRPIHRPYDYQHPTNDSCSISSIELRPLMKRNIITPAVLASSSDHCRLPSLQNMLASPPPEDRPSNTTSSHHNNTHDAKVTSFHRDQQPIASHLVKRGRSNDAAVIIHEQQQHDTFTQKKSKHRHHDDTRGLRHFSKQVCDTVARKGITTYNEVADELASSIRASSSDNASCTTTSLDQKNIRRRVYDALNVLMGTGIIAKDKKNIKWVGDIACTDEHVAHDMHGQHLDHLQAQIHREQVHQATLVASLDEMSHLIRDKLQQHVQLCHLIWRNQQRNDKSTPSPPNHARVELPFFLVSSLDDEEQGGMQIQVRDDGHYAEISDISMAHGEARIIYEDVDVLESLGLNNITHEQLDAWLPNDPALRAFVSVRRCSGGDGTIVCLQSSRTSNHVT</sequence>